<name>D0LJ39_HALO1</name>
<comment type="subcellular location">
    <subcellularLocation>
        <location evidence="1">Membrane</location>
        <topology evidence="1">Multi-pass membrane protein</topology>
    </subcellularLocation>
</comment>
<dbReference type="InterPro" id="IPR011547">
    <property type="entry name" value="SLC26A/SulP_dom"/>
</dbReference>
<feature type="transmembrane region" description="Helical" evidence="6">
    <location>
        <begin position="199"/>
        <end position="219"/>
    </location>
</feature>
<evidence type="ECO:0000313" key="8">
    <source>
        <dbReference type="EMBL" id="ACY14886.1"/>
    </source>
</evidence>
<dbReference type="RefSeq" id="WP_012827494.1">
    <property type="nucleotide sequence ID" value="NC_013440.1"/>
</dbReference>
<dbReference type="InterPro" id="IPR002645">
    <property type="entry name" value="STAS_dom"/>
</dbReference>
<dbReference type="KEGG" id="hoh:Hoch_2348"/>
<feature type="transmembrane region" description="Helical" evidence="6">
    <location>
        <begin position="64"/>
        <end position="85"/>
    </location>
</feature>
<keyword evidence="3 6" id="KW-1133">Transmembrane helix</keyword>
<dbReference type="AlphaFoldDB" id="D0LJ39"/>
<protein>
    <submittedName>
        <fullName evidence="8">Sulfate transporter</fullName>
    </submittedName>
</protein>
<dbReference type="Pfam" id="PF01740">
    <property type="entry name" value="STAS"/>
    <property type="match status" value="1"/>
</dbReference>
<dbReference type="Pfam" id="PF00916">
    <property type="entry name" value="Sulfate_transp"/>
    <property type="match status" value="1"/>
</dbReference>
<dbReference type="GO" id="GO:0055085">
    <property type="term" value="P:transmembrane transport"/>
    <property type="evidence" value="ECO:0007669"/>
    <property type="project" value="InterPro"/>
</dbReference>
<keyword evidence="2 6" id="KW-0812">Transmembrane</keyword>
<dbReference type="GO" id="GO:0016020">
    <property type="term" value="C:membrane"/>
    <property type="evidence" value="ECO:0007669"/>
    <property type="project" value="UniProtKB-SubCell"/>
</dbReference>
<dbReference type="InterPro" id="IPR001902">
    <property type="entry name" value="SLC26A/SulP_fam"/>
</dbReference>
<feature type="domain" description="STAS" evidence="7">
    <location>
        <begin position="430"/>
        <end position="545"/>
    </location>
</feature>
<feature type="transmembrane region" description="Helical" evidence="6">
    <location>
        <begin position="170"/>
        <end position="187"/>
    </location>
</feature>
<feature type="transmembrane region" description="Helical" evidence="6">
    <location>
        <begin position="374"/>
        <end position="406"/>
    </location>
</feature>
<dbReference type="OrthoDB" id="9769739at2"/>
<feature type="transmembrane region" description="Helical" evidence="6">
    <location>
        <begin position="319"/>
        <end position="338"/>
    </location>
</feature>
<gene>
    <name evidence="8" type="ordered locus">Hoch_2348</name>
</gene>
<evidence type="ECO:0000256" key="1">
    <source>
        <dbReference type="ARBA" id="ARBA00004141"/>
    </source>
</evidence>
<dbReference type="CDD" id="cd07042">
    <property type="entry name" value="STAS_SulP_like_sulfate_transporter"/>
    <property type="match status" value="1"/>
</dbReference>
<accession>D0LJ39</accession>
<dbReference type="SUPFAM" id="SSF52091">
    <property type="entry name" value="SpoIIaa-like"/>
    <property type="match status" value="1"/>
</dbReference>
<dbReference type="HOGENOM" id="CLU_003182_13_1_7"/>
<feature type="transmembrane region" description="Helical" evidence="6">
    <location>
        <begin position="344"/>
        <end position="362"/>
    </location>
</feature>
<dbReference type="Gene3D" id="3.30.750.24">
    <property type="entry name" value="STAS domain"/>
    <property type="match status" value="1"/>
</dbReference>
<proteinExistence type="predicted"/>
<dbReference type="InterPro" id="IPR036513">
    <property type="entry name" value="STAS_dom_sf"/>
</dbReference>
<dbReference type="PANTHER" id="PTHR11814">
    <property type="entry name" value="SULFATE TRANSPORTER"/>
    <property type="match status" value="1"/>
</dbReference>
<sequence>MIDTAGGARSPWRGDIIGGLTTAVMLVPQGMAYAMLAGLPPIVGLYASVAPLVAYALVGSSRQLAVGPVAMDSLLTAAVVGAVAQSGSERYVELAALLAIMVGVLQVLLGLVRGGFLVNFLSRPVVSGFTSAAAIVIAVSQLGLLTGVSLPRSTSVIEVLGAFFGRIGDIHTPTLAMAAGAVLALVLMKRYAPKWPRALLVVVAGVIVAGPLGLAERGLAVVGDIPAGLPTPALPSFELADIETLAMGALTIAFVAFMEGISVSTKLAEAQGTRVNPNREFLALGLANLASGLSRGYPVAGGFSRTAVNADAGAQSKRAGLITAAVVALVLGLLTGALRDVPRAVLGAIILTAVAGLIDLAEPRRLLRIKRIDLGMLLATFAATLLLGIQQGILVGVGLSLLVMLVRTTQPHTAVLGKLPGTTVYRNVERYAEAETEPGVLAVRLDAQLYFGNVSYLRDTLAALEERRETPLRAVILDATGINQLDSSAEQALRDLYEGYRRRGIPLLLAGLKGPVRDVLGRSGLMDELGTERVFFEVHEAMCYLCPELRRGDEPARPSPCSPTQGARCAEH</sequence>
<evidence type="ECO:0000256" key="2">
    <source>
        <dbReference type="ARBA" id="ARBA00022692"/>
    </source>
</evidence>
<dbReference type="STRING" id="502025.Hoch_2348"/>
<dbReference type="PROSITE" id="PS50801">
    <property type="entry name" value="STAS"/>
    <property type="match status" value="1"/>
</dbReference>
<feature type="transmembrane region" description="Helical" evidence="6">
    <location>
        <begin position="91"/>
        <end position="112"/>
    </location>
</feature>
<reference evidence="8 9" key="1">
    <citation type="journal article" date="2010" name="Stand. Genomic Sci.">
        <title>Complete genome sequence of Haliangium ochraceum type strain (SMP-2).</title>
        <authorList>
            <consortium name="US DOE Joint Genome Institute (JGI-PGF)"/>
            <person name="Ivanova N."/>
            <person name="Daum C."/>
            <person name="Lang E."/>
            <person name="Abt B."/>
            <person name="Kopitz M."/>
            <person name="Saunders E."/>
            <person name="Lapidus A."/>
            <person name="Lucas S."/>
            <person name="Glavina Del Rio T."/>
            <person name="Nolan M."/>
            <person name="Tice H."/>
            <person name="Copeland A."/>
            <person name="Cheng J.F."/>
            <person name="Chen F."/>
            <person name="Bruce D."/>
            <person name="Goodwin L."/>
            <person name="Pitluck S."/>
            <person name="Mavromatis K."/>
            <person name="Pati A."/>
            <person name="Mikhailova N."/>
            <person name="Chen A."/>
            <person name="Palaniappan K."/>
            <person name="Land M."/>
            <person name="Hauser L."/>
            <person name="Chang Y.J."/>
            <person name="Jeffries C.D."/>
            <person name="Detter J.C."/>
            <person name="Brettin T."/>
            <person name="Rohde M."/>
            <person name="Goker M."/>
            <person name="Bristow J."/>
            <person name="Markowitz V."/>
            <person name="Eisen J.A."/>
            <person name="Hugenholtz P."/>
            <person name="Kyrpides N.C."/>
            <person name="Klenk H.P."/>
        </authorList>
    </citation>
    <scope>NUCLEOTIDE SEQUENCE [LARGE SCALE GENOMIC DNA]</scope>
    <source>
        <strain evidence="9">DSM 14365 / CIP 107738 / JCM 11303 / AJ 13395 / SMP-2</strain>
    </source>
</reference>
<feature type="transmembrane region" description="Helical" evidence="6">
    <location>
        <begin position="239"/>
        <end position="257"/>
    </location>
</feature>
<keyword evidence="4 6" id="KW-0472">Membrane</keyword>
<evidence type="ECO:0000259" key="7">
    <source>
        <dbReference type="PROSITE" id="PS50801"/>
    </source>
</evidence>
<evidence type="ECO:0000313" key="9">
    <source>
        <dbReference type="Proteomes" id="UP000001880"/>
    </source>
</evidence>
<dbReference type="EMBL" id="CP001804">
    <property type="protein sequence ID" value="ACY14886.1"/>
    <property type="molecule type" value="Genomic_DNA"/>
</dbReference>
<evidence type="ECO:0000256" key="5">
    <source>
        <dbReference type="SAM" id="MobiDB-lite"/>
    </source>
</evidence>
<dbReference type="Proteomes" id="UP000001880">
    <property type="component" value="Chromosome"/>
</dbReference>
<dbReference type="eggNOG" id="COG0659">
    <property type="taxonomic scope" value="Bacteria"/>
</dbReference>
<evidence type="ECO:0000256" key="6">
    <source>
        <dbReference type="SAM" id="Phobius"/>
    </source>
</evidence>
<feature type="transmembrane region" description="Helical" evidence="6">
    <location>
        <begin position="32"/>
        <end position="57"/>
    </location>
</feature>
<evidence type="ECO:0000256" key="4">
    <source>
        <dbReference type="ARBA" id="ARBA00023136"/>
    </source>
</evidence>
<feature type="region of interest" description="Disordered" evidence="5">
    <location>
        <begin position="553"/>
        <end position="572"/>
    </location>
</feature>
<organism evidence="8 9">
    <name type="scientific">Haliangium ochraceum (strain DSM 14365 / JCM 11303 / SMP-2)</name>
    <dbReference type="NCBI Taxonomy" id="502025"/>
    <lineage>
        <taxon>Bacteria</taxon>
        <taxon>Pseudomonadati</taxon>
        <taxon>Myxococcota</taxon>
        <taxon>Polyangia</taxon>
        <taxon>Haliangiales</taxon>
        <taxon>Kofleriaceae</taxon>
        <taxon>Haliangium</taxon>
    </lineage>
</organism>
<feature type="transmembrane region" description="Helical" evidence="6">
    <location>
        <begin position="124"/>
        <end position="150"/>
    </location>
</feature>
<evidence type="ECO:0000256" key="3">
    <source>
        <dbReference type="ARBA" id="ARBA00022989"/>
    </source>
</evidence>
<keyword evidence="9" id="KW-1185">Reference proteome</keyword>
<dbReference type="NCBIfam" id="TIGR00815">
    <property type="entry name" value="sulP"/>
    <property type="match status" value="1"/>
</dbReference>